<dbReference type="PRINTS" id="PR00929">
    <property type="entry name" value="ATHOOK"/>
</dbReference>
<feature type="region of interest" description="Disordered" evidence="6">
    <location>
        <begin position="299"/>
        <end position="332"/>
    </location>
</feature>
<feature type="compositionally biased region" description="Acidic residues" evidence="6">
    <location>
        <begin position="1636"/>
        <end position="1655"/>
    </location>
</feature>
<dbReference type="GO" id="GO:0000785">
    <property type="term" value="C:chromatin"/>
    <property type="evidence" value="ECO:0007669"/>
    <property type="project" value="TreeGrafter"/>
</dbReference>
<dbReference type="GO" id="GO:0006281">
    <property type="term" value="P:DNA repair"/>
    <property type="evidence" value="ECO:0007669"/>
    <property type="project" value="TreeGrafter"/>
</dbReference>
<evidence type="ECO:0000313" key="7">
    <source>
        <dbReference type="EMBL" id="KAE9966293.1"/>
    </source>
</evidence>
<evidence type="ECO:0000256" key="6">
    <source>
        <dbReference type="SAM" id="MobiDB-lite"/>
    </source>
</evidence>
<feature type="region of interest" description="Disordered" evidence="6">
    <location>
        <begin position="1309"/>
        <end position="1875"/>
    </location>
</feature>
<dbReference type="SUPFAM" id="SSF48371">
    <property type="entry name" value="ARM repeat"/>
    <property type="match status" value="1"/>
</dbReference>
<comment type="caution">
    <text evidence="7">The sequence shown here is derived from an EMBL/GenBank/DDBJ whole genome shotgun (WGS) entry which is preliminary data.</text>
</comment>
<feature type="compositionally biased region" description="Acidic residues" evidence="6">
    <location>
        <begin position="1419"/>
        <end position="1429"/>
    </location>
</feature>
<dbReference type="InterPro" id="IPR039776">
    <property type="entry name" value="Pds5"/>
</dbReference>
<keyword evidence="2" id="KW-0132">Cell division</keyword>
<evidence type="ECO:0000256" key="5">
    <source>
        <dbReference type="ARBA" id="ARBA00023306"/>
    </source>
</evidence>
<dbReference type="GO" id="GO:0005634">
    <property type="term" value="C:nucleus"/>
    <property type="evidence" value="ECO:0007669"/>
    <property type="project" value="UniProtKB-SubCell"/>
</dbReference>
<dbReference type="PANTHER" id="PTHR12663">
    <property type="entry name" value="ANDROGEN INDUCED INHIBITOR OF PROLIFERATION AS3 / PDS5-RELATED"/>
    <property type="match status" value="1"/>
</dbReference>
<comment type="subcellular location">
    <subcellularLocation>
        <location evidence="1">Nucleus</location>
    </subcellularLocation>
</comment>
<organism evidence="7 8">
    <name type="scientific">Venturia inaequalis</name>
    <name type="common">Apple scab fungus</name>
    <dbReference type="NCBI Taxonomy" id="5025"/>
    <lineage>
        <taxon>Eukaryota</taxon>
        <taxon>Fungi</taxon>
        <taxon>Dikarya</taxon>
        <taxon>Ascomycota</taxon>
        <taxon>Pezizomycotina</taxon>
        <taxon>Dothideomycetes</taxon>
        <taxon>Pleosporomycetidae</taxon>
        <taxon>Venturiales</taxon>
        <taxon>Venturiaceae</taxon>
        <taxon>Venturia</taxon>
    </lineage>
</organism>
<gene>
    <name evidence="7" type="ORF">BLS_007111</name>
</gene>
<protein>
    <submittedName>
        <fullName evidence="7">Uncharacterized protein</fullName>
    </submittedName>
</protein>
<dbReference type="Pfam" id="PF20168">
    <property type="entry name" value="PDS5"/>
    <property type="match status" value="1"/>
</dbReference>
<keyword evidence="4" id="KW-0539">Nucleus</keyword>
<feature type="compositionally biased region" description="Basic and acidic residues" evidence="6">
    <location>
        <begin position="1314"/>
        <end position="1332"/>
    </location>
</feature>
<dbReference type="SMART" id="SM00384">
    <property type="entry name" value="AT_hook"/>
    <property type="match status" value="7"/>
</dbReference>
<dbReference type="InterPro" id="IPR000637">
    <property type="entry name" value="HMGI/Y_DNA-bd_CS"/>
</dbReference>
<feature type="compositionally biased region" description="Low complexity" evidence="6">
    <location>
        <begin position="1610"/>
        <end position="1623"/>
    </location>
</feature>
<feature type="compositionally biased region" description="Acidic residues" evidence="6">
    <location>
        <begin position="13"/>
        <end position="26"/>
    </location>
</feature>
<keyword evidence="3" id="KW-0498">Mitosis</keyword>
<dbReference type="GO" id="GO:0051301">
    <property type="term" value="P:cell division"/>
    <property type="evidence" value="ECO:0007669"/>
    <property type="project" value="UniProtKB-KW"/>
</dbReference>
<feature type="compositionally biased region" description="Basic and acidic residues" evidence="6">
    <location>
        <begin position="1678"/>
        <end position="1693"/>
    </location>
</feature>
<dbReference type="InterPro" id="IPR017956">
    <property type="entry name" value="AT_hook_DNA-bd_motif"/>
</dbReference>
<proteinExistence type="predicted"/>
<feature type="compositionally biased region" description="Basic and acidic residues" evidence="6">
    <location>
        <begin position="1739"/>
        <end position="1759"/>
    </location>
</feature>
<feature type="compositionally biased region" description="Acidic residues" evidence="6">
    <location>
        <begin position="1448"/>
        <end position="1474"/>
    </location>
</feature>
<sequence length="1875" mass="206662">MPATTRRKSSPAVEEEEMEDQEMEEESGARLQFKQPLSWRAGRPIAVADLLRRLETLSKELQTYDQDEVEKDSLETVAKELVSQQLIAHKDRGVKAYAAACLVDIFRLCAPDAPYTGAQLKDIFTLFVQSIFPALADPSHPYNGQHLHVLKSLAEVKSIILLTDTPGTAAITETLFKECFDVLGGPAKGDSGEELSKNVEHHMTAVLATLIDESPQLPDEVIQTVLAQFLRTSPKVAANGTTKGKKGAKIEETQGTLTLKEAPPAYNMAKNICNSSQEKMARYISRYFSHVILNSSTAFSNGTSTNSKKGKKRNSDDKDESEDEHVSQDMEDTRKAHDLLRELWRAVPSILQEIIPSLETELNTDDVHLRQFAVETVGDMIAGIGHAGAPVPTPLNPAAYPSQSLLDPSEKPQVFNFLTTPSSPVAFMSRYSTTYKTFLARKNDKSAAIRASWATAVGNILLTSAGGVGLDSEQEEQLSKCFADSLINIDEKVRLQAIKAVEQFEFDDVIEKLGRKGGVSNPGSILANLAERVKDKRHSVRTEAIKLLAKIWGVGAGAIAEGRERVASLLGAIPSRILDVYYVNDLELNVVVDRVLFDSLLPLSYPPIKVKAQTNGHSQRIKDSQAGGSGDAADPDKIRTERILVLIRDLDERAKKVFFSIQTMQTNNAAFLEGFLKRCELYNGGVVEGDEARVKQDLQKLIDYMTVKLPEPKRAAEDLWKFAKLHDRRSYQLMRFCTAVDSDYRKVKNSINELTKRIDDNIGKTATLSETITTIIYRASLLVYNKSHVPAIIEFSRTDEKGLGKAAHEVLMEISKNKSEVFKSHVADLCKSLESEAPTAKKPNNPGAVQDLKACAEFVRKFPGDIRKDRKFIQAMLNFVEYGNPPEAAKYAVFVILKIADKKEMYVKDIFKQCTTGFKYGEGNFVTRLAALSQLVLLGAESMDTSEADLVTTIAITNVLINPDATPTPEEGDSDPAWTDDMDENCAAKVWALKCLVNRARSTDPSEPIDEAVKPVFQFLNTLIQKNGQVSKGRRSPLAHMSRLRLVATDLLLKMCCEKRFEKALALSAFNSMSTLAMDPNEHIRSGFVNKIRKYLGQGKLPPKFYAPLFLLGHEPIPAIKEGAVTWLKARAANFARANETVMESVFARLLSLLAHHPDWNPVDAPDEELTEADQEEELIETLKMFMTFIIFYLQCVATRDNISLINHLAQRCKAVQDGIVDPSKMDLLEKMNERLYMLSDLSVAVIEAYKDEKGWTLPVFPGKASMPYGIFKKIPDHETAQAVAMRNYIPDALREDMDVLVRAALKSKKRKIDHSENRAKKRAKGPDNERKVTKKPVKTTATKTPKSKKKLSDNFLSSDPAAPSSDRRRSGRATVQKSYMETSDEEEAMEDAVENESDEEMADASEAESELSAPPPEAEAEMSVEPEPEPALPIRKGRGKAQQAESVVDEAESELSDAPEPEPESEAEVEPEPEPVQSVKKGRGRPKKVELAVEKESEQEPDSVVAEQKSSPPAKKGRSRTKIVEPVLEEEAESELSPAPEEEPEEPAPSAKKGRGRPRKSDPVVEEDVEAELSTAPEKEPEEPAPSAKKGRGRPRKSDPVVEEDVEAEISAAPAEESTPSAKKGRGRPRKSEPVVEEDVEAELSTAPEEEPEEPAPSAKKGRGRPRKSDPVVVAEAEPKEKEELVVAEKKSSPLAKKGRGRPKKAEPASDEVNEDNEPVVSEQKLSPAVKKGRGRPRKSEPVVKESEEEAPDSKAPAELDTTTRSSRPTRKREAPVVEISEDESSALSEEEEEENESPPPKSKAKAKATPQKPSPKNTNGSTAKAKAEKAATVPAKAKTPAKSAKKPAESKTNGRAARSKKDKEKDDVPIGSD</sequence>
<feature type="compositionally biased region" description="Acidic residues" evidence="6">
    <location>
        <begin position="1528"/>
        <end position="1547"/>
    </location>
</feature>
<feature type="region of interest" description="Disordered" evidence="6">
    <location>
        <begin position="1"/>
        <end position="30"/>
    </location>
</feature>
<feature type="region of interest" description="Disordered" evidence="6">
    <location>
        <begin position="614"/>
        <end position="635"/>
    </location>
</feature>
<feature type="compositionally biased region" description="Basic and acidic residues" evidence="6">
    <location>
        <begin position="1861"/>
        <end position="1875"/>
    </location>
</feature>
<feature type="compositionally biased region" description="Acidic residues" evidence="6">
    <location>
        <begin position="1781"/>
        <end position="1798"/>
    </location>
</feature>
<evidence type="ECO:0000256" key="1">
    <source>
        <dbReference type="ARBA" id="ARBA00004123"/>
    </source>
</evidence>
<feature type="compositionally biased region" description="Acidic residues" evidence="6">
    <location>
        <begin position="1383"/>
        <end position="1410"/>
    </location>
</feature>
<dbReference type="GO" id="GO:0006355">
    <property type="term" value="P:regulation of DNA-templated transcription"/>
    <property type="evidence" value="ECO:0007669"/>
    <property type="project" value="InterPro"/>
</dbReference>
<evidence type="ECO:0000256" key="4">
    <source>
        <dbReference type="ARBA" id="ARBA00023242"/>
    </source>
</evidence>
<feature type="compositionally biased region" description="Acidic residues" evidence="6">
    <location>
        <begin position="1710"/>
        <end position="1719"/>
    </location>
</feature>
<accession>A0A8H3YNL6</accession>
<reference evidence="7 8" key="1">
    <citation type="submission" date="2019-11" db="EMBL/GenBank/DDBJ databases">
        <title>Venturia inaequalis Genome Resource.</title>
        <authorList>
            <person name="Lichtner F.J."/>
        </authorList>
    </citation>
    <scope>NUCLEOTIDE SEQUENCE [LARGE SCALE GENOMIC DNA]</scope>
    <source>
        <strain evidence="7">Bline_iso_100314</strain>
    </source>
</reference>
<feature type="compositionally biased region" description="Low complexity" evidence="6">
    <location>
        <begin position="1809"/>
        <end position="1844"/>
    </location>
</feature>
<name>A0A8H3YNL6_VENIN</name>
<evidence type="ECO:0000256" key="3">
    <source>
        <dbReference type="ARBA" id="ARBA00022776"/>
    </source>
</evidence>
<dbReference type="PROSITE" id="PS00354">
    <property type="entry name" value="HMGI_Y"/>
    <property type="match status" value="1"/>
</dbReference>
<dbReference type="PANTHER" id="PTHR12663:SF0">
    <property type="entry name" value="PRECOCIOUS DISSOCIATION OF SISTERS 5, ISOFORM A"/>
    <property type="match status" value="1"/>
</dbReference>
<dbReference type="CDD" id="cd19953">
    <property type="entry name" value="PDS5"/>
    <property type="match status" value="1"/>
</dbReference>
<evidence type="ECO:0000313" key="8">
    <source>
        <dbReference type="Proteomes" id="UP000433883"/>
    </source>
</evidence>
<dbReference type="InterPro" id="IPR016024">
    <property type="entry name" value="ARM-type_fold"/>
</dbReference>
<dbReference type="Gene3D" id="1.25.10.10">
    <property type="entry name" value="Leucine-rich Repeat Variant"/>
    <property type="match status" value="1"/>
</dbReference>
<feature type="compositionally biased region" description="Basic and acidic residues" evidence="6">
    <location>
        <begin position="1488"/>
        <end position="1499"/>
    </location>
</feature>
<dbReference type="GO" id="GO:0003677">
    <property type="term" value="F:DNA binding"/>
    <property type="evidence" value="ECO:0007669"/>
    <property type="project" value="InterPro"/>
</dbReference>
<keyword evidence="5" id="KW-0131">Cell cycle</keyword>
<dbReference type="Proteomes" id="UP000433883">
    <property type="component" value="Unassembled WGS sequence"/>
</dbReference>
<dbReference type="InterPro" id="IPR011989">
    <property type="entry name" value="ARM-like"/>
</dbReference>
<evidence type="ECO:0000256" key="2">
    <source>
        <dbReference type="ARBA" id="ARBA00022618"/>
    </source>
</evidence>
<dbReference type="EMBL" id="WNWQ01000541">
    <property type="protein sequence ID" value="KAE9966293.1"/>
    <property type="molecule type" value="Genomic_DNA"/>
</dbReference>
<dbReference type="GO" id="GO:0007064">
    <property type="term" value="P:mitotic sister chromatid cohesion"/>
    <property type="evidence" value="ECO:0007669"/>
    <property type="project" value="InterPro"/>
</dbReference>